<feature type="compositionally biased region" description="Polar residues" evidence="1">
    <location>
        <begin position="19"/>
        <end position="35"/>
    </location>
</feature>
<sequence length="35" mass="3900">MGRHEGDLIDLAPAGRDLSMTTPYIDTTLNGQRRK</sequence>
<evidence type="ECO:0000313" key="3">
    <source>
        <dbReference type="Proteomes" id="UP000244924"/>
    </source>
</evidence>
<gene>
    <name evidence="2" type="ORF">DEA8626_02318</name>
</gene>
<proteinExistence type="predicted"/>
<dbReference type="Proteomes" id="UP000244924">
    <property type="component" value="Unassembled WGS sequence"/>
</dbReference>
<reference evidence="2 3" key="1">
    <citation type="submission" date="2018-03" db="EMBL/GenBank/DDBJ databases">
        <authorList>
            <person name="Keele B.F."/>
        </authorList>
    </citation>
    <scope>NUCLEOTIDE SEQUENCE [LARGE SCALE GENOMIC DNA]</scope>
    <source>
        <strain evidence="2 3">CECT 8626</strain>
    </source>
</reference>
<feature type="region of interest" description="Disordered" evidence="1">
    <location>
        <begin position="1"/>
        <end position="35"/>
    </location>
</feature>
<evidence type="ECO:0000313" key="2">
    <source>
        <dbReference type="EMBL" id="SPH18774.1"/>
    </source>
</evidence>
<dbReference type="EMBL" id="OMOQ01000001">
    <property type="protein sequence ID" value="SPH18774.1"/>
    <property type="molecule type" value="Genomic_DNA"/>
</dbReference>
<name>A0A2R8B824_9RHOB</name>
<accession>A0A2R8B824</accession>
<evidence type="ECO:0000256" key="1">
    <source>
        <dbReference type="SAM" id="MobiDB-lite"/>
    </source>
</evidence>
<dbReference type="AlphaFoldDB" id="A0A2R8B824"/>
<keyword evidence="3" id="KW-1185">Reference proteome</keyword>
<protein>
    <submittedName>
        <fullName evidence="2">Uncharacterized protein</fullName>
    </submittedName>
</protein>
<organism evidence="2 3">
    <name type="scientific">Albidovulum aquaemixtae</name>
    <dbReference type="NCBI Taxonomy" id="1542388"/>
    <lineage>
        <taxon>Bacteria</taxon>
        <taxon>Pseudomonadati</taxon>
        <taxon>Pseudomonadota</taxon>
        <taxon>Alphaproteobacteria</taxon>
        <taxon>Rhodobacterales</taxon>
        <taxon>Paracoccaceae</taxon>
        <taxon>Albidovulum</taxon>
    </lineage>
</organism>